<dbReference type="InterPro" id="IPR013087">
    <property type="entry name" value="Znf_C2H2_type"/>
</dbReference>
<dbReference type="RefSeq" id="WP_277242418.1">
    <property type="nucleotide sequence ID" value="NZ_JAKJLQ010000001.1"/>
</dbReference>
<protein>
    <recommendedName>
        <fullName evidence="1">C2H2-type domain-containing protein</fullName>
    </recommendedName>
</protein>
<name>A0ABT6BNJ7_9ACTN</name>
<accession>A0ABT6BNJ7</accession>
<organism evidence="2 3">
    <name type="scientific">Gordonia hongkongensis</name>
    <dbReference type="NCBI Taxonomy" id="1701090"/>
    <lineage>
        <taxon>Bacteria</taxon>
        <taxon>Bacillati</taxon>
        <taxon>Actinomycetota</taxon>
        <taxon>Actinomycetes</taxon>
        <taxon>Mycobacteriales</taxon>
        <taxon>Gordoniaceae</taxon>
        <taxon>Gordonia</taxon>
    </lineage>
</organism>
<evidence type="ECO:0000313" key="3">
    <source>
        <dbReference type="Proteomes" id="UP001152308"/>
    </source>
</evidence>
<comment type="caution">
    <text evidence="2">The sequence shown here is derived from an EMBL/GenBank/DDBJ whole genome shotgun (WGS) entry which is preliminary data.</text>
</comment>
<dbReference type="PROSITE" id="PS00028">
    <property type="entry name" value="ZINC_FINGER_C2H2_1"/>
    <property type="match status" value="1"/>
</dbReference>
<gene>
    <name evidence="2" type="ORF">L2299_00550</name>
</gene>
<keyword evidence="3" id="KW-1185">Reference proteome</keyword>
<sequence>MGFWHTGYMDFHEPTADDDGPFARTPATFTCRTCDAQFATHRDLNVHLFEGHATARPLLILRGRECGRSRLTITTKTSPSDWAIRSSDQVTVNNARVAIGEAIQLLSSQRRGVIDIGLHNSGVEQKFEFEFALADNDDLEGVDSALQHFIEGGELSRRSIDDFIMRSHHFATAATYRGGIASYLYGVLARERESEAGSINAGSGAYEAKYDQAVASLGAFDRPPAEAICGIVAFHYNQFRRAMTKTRSRRVAEVALRFESMLNGTSWDTSDLTVSPDTSLDHMLSDSVIEQVVTWSAIPLDGSANEATELISSIHSQRSSDAFKLHLIAAEHLRAAGDIDAARHEADQIRHTRAAERWYKNFRLRTQGEHTP</sequence>
<feature type="domain" description="C2H2-type" evidence="1">
    <location>
        <begin position="29"/>
        <end position="57"/>
    </location>
</feature>
<proteinExistence type="predicted"/>
<dbReference type="EMBL" id="JAKJLQ010000001">
    <property type="protein sequence ID" value="MDF6099540.1"/>
    <property type="molecule type" value="Genomic_DNA"/>
</dbReference>
<evidence type="ECO:0000259" key="1">
    <source>
        <dbReference type="PROSITE" id="PS50157"/>
    </source>
</evidence>
<reference evidence="2" key="2">
    <citation type="submission" date="2022-01" db="EMBL/GenBank/DDBJ databases">
        <authorList>
            <person name="Sanchez-Suarez J."/>
            <person name="Villamil L."/>
            <person name="Diaz L.E."/>
        </authorList>
    </citation>
    <scope>NUCLEOTIDE SEQUENCE</scope>
    <source>
        <strain evidence="2">EUFUS-Z928</strain>
    </source>
</reference>
<dbReference type="PROSITE" id="PS50157">
    <property type="entry name" value="ZINC_FINGER_C2H2_2"/>
    <property type="match status" value="1"/>
</dbReference>
<dbReference type="Proteomes" id="UP001152308">
    <property type="component" value="Unassembled WGS sequence"/>
</dbReference>
<evidence type="ECO:0000313" key="2">
    <source>
        <dbReference type="EMBL" id="MDF6099540.1"/>
    </source>
</evidence>
<reference evidence="2" key="1">
    <citation type="journal article" date="2022" name="Data Brief">
        <title>Draft genome sequence data of Gordonia hongkongensis strain EUFUS-Z928 isolated from the octocoral Eunicea fusca.</title>
        <authorList>
            <person name="Sanchez-Suarez J."/>
            <person name="Diaz L."/>
            <person name="Melo-Bolivar J."/>
            <person name="Villamil L."/>
        </authorList>
    </citation>
    <scope>NUCLEOTIDE SEQUENCE</scope>
    <source>
        <strain evidence="2">EUFUS-Z928</strain>
    </source>
</reference>